<organism evidence="2 3">
    <name type="scientific">Potamilus streckersoni</name>
    <dbReference type="NCBI Taxonomy" id="2493646"/>
    <lineage>
        <taxon>Eukaryota</taxon>
        <taxon>Metazoa</taxon>
        <taxon>Spiralia</taxon>
        <taxon>Lophotrochozoa</taxon>
        <taxon>Mollusca</taxon>
        <taxon>Bivalvia</taxon>
        <taxon>Autobranchia</taxon>
        <taxon>Heteroconchia</taxon>
        <taxon>Palaeoheterodonta</taxon>
        <taxon>Unionida</taxon>
        <taxon>Unionoidea</taxon>
        <taxon>Unionidae</taxon>
        <taxon>Ambleminae</taxon>
        <taxon>Lampsilini</taxon>
        <taxon>Potamilus</taxon>
    </lineage>
</organism>
<gene>
    <name evidence="2" type="ORF">CHS0354_040336</name>
</gene>
<sequence length="291" mass="32731">MYLTTKVRYRSVELAYHWKNKSLLNCSDRYVSREGTGAMVSSVIKVFIVISSLILHLGCRAVKGEYSRSGRNIYEKNGNRKEKHTSVSTTTEKNEEVYDYDEVYKVKNKEETSTALKNSNIMTTTEVSLSSSAPTYADQENTSHKDYCNTESSKISLTVAIAFILVALCVGAVVTAVILCCTHEKWTSHFPSQRAHHASKSSTERSDAVIVMSNIHKQTSDSVDVDPSYNEYMSANNVPVNLGDECLEQRVPLEPNDYEILFERGQQRCSMEHPYAQLTIPRCNNVVATLQ</sequence>
<dbReference type="AlphaFoldDB" id="A0AAE0S191"/>
<comment type="caution">
    <text evidence="2">The sequence shown here is derived from an EMBL/GenBank/DDBJ whole genome shotgun (WGS) entry which is preliminary data.</text>
</comment>
<reference evidence="2" key="2">
    <citation type="journal article" date="2021" name="Genome Biol. Evol.">
        <title>Developing a high-quality reference genome for a parasitic bivalve with doubly uniparental inheritance (Bivalvia: Unionida).</title>
        <authorList>
            <person name="Smith C.H."/>
        </authorList>
    </citation>
    <scope>NUCLEOTIDE SEQUENCE</scope>
    <source>
        <strain evidence="2">CHS0354</strain>
        <tissue evidence="2">Mantle</tissue>
    </source>
</reference>
<accession>A0AAE0S191</accession>
<keyword evidence="1" id="KW-1133">Transmembrane helix</keyword>
<dbReference type="Proteomes" id="UP001195483">
    <property type="component" value="Unassembled WGS sequence"/>
</dbReference>
<evidence type="ECO:0000313" key="2">
    <source>
        <dbReference type="EMBL" id="KAK3583374.1"/>
    </source>
</evidence>
<proteinExistence type="predicted"/>
<feature type="transmembrane region" description="Helical" evidence="1">
    <location>
        <begin position="155"/>
        <end position="179"/>
    </location>
</feature>
<reference evidence="2" key="3">
    <citation type="submission" date="2023-05" db="EMBL/GenBank/DDBJ databases">
        <authorList>
            <person name="Smith C.H."/>
        </authorList>
    </citation>
    <scope>NUCLEOTIDE SEQUENCE</scope>
    <source>
        <strain evidence="2">CHS0354</strain>
        <tissue evidence="2">Mantle</tissue>
    </source>
</reference>
<keyword evidence="1" id="KW-0812">Transmembrane</keyword>
<dbReference type="EMBL" id="JAEAOA010002335">
    <property type="protein sequence ID" value="KAK3583374.1"/>
    <property type="molecule type" value="Genomic_DNA"/>
</dbReference>
<keyword evidence="3" id="KW-1185">Reference proteome</keyword>
<evidence type="ECO:0000256" key="1">
    <source>
        <dbReference type="SAM" id="Phobius"/>
    </source>
</evidence>
<keyword evidence="1" id="KW-0472">Membrane</keyword>
<reference evidence="2" key="1">
    <citation type="journal article" date="2021" name="Genome Biol. Evol.">
        <title>A High-Quality Reference Genome for a Parasitic Bivalve with Doubly Uniparental Inheritance (Bivalvia: Unionida).</title>
        <authorList>
            <person name="Smith C.H."/>
        </authorList>
    </citation>
    <scope>NUCLEOTIDE SEQUENCE</scope>
    <source>
        <strain evidence="2">CHS0354</strain>
    </source>
</reference>
<evidence type="ECO:0000313" key="3">
    <source>
        <dbReference type="Proteomes" id="UP001195483"/>
    </source>
</evidence>
<name>A0AAE0S191_9BIVA</name>
<protein>
    <submittedName>
        <fullName evidence="2">Uncharacterized protein</fullName>
    </submittedName>
</protein>